<evidence type="ECO:0000313" key="3">
    <source>
        <dbReference type="Proteomes" id="UP000778797"/>
    </source>
</evidence>
<keyword evidence="3" id="KW-1185">Reference proteome</keyword>
<name>A0ABS8ENE9_9FLAO</name>
<evidence type="ECO:0000256" key="1">
    <source>
        <dbReference type="SAM" id="SignalP"/>
    </source>
</evidence>
<feature type="signal peptide" evidence="1">
    <location>
        <begin position="1"/>
        <end position="22"/>
    </location>
</feature>
<proteinExistence type="predicted"/>
<comment type="caution">
    <text evidence="2">The sequence shown here is derived from an EMBL/GenBank/DDBJ whole genome shotgun (WGS) entry which is preliminary data.</text>
</comment>
<protein>
    <submittedName>
        <fullName evidence="2">Uncharacterized protein</fullName>
    </submittedName>
</protein>
<dbReference type="SUPFAM" id="SSF101898">
    <property type="entry name" value="NHL repeat"/>
    <property type="match status" value="1"/>
</dbReference>
<dbReference type="Proteomes" id="UP000778797">
    <property type="component" value="Unassembled WGS sequence"/>
</dbReference>
<reference evidence="2" key="1">
    <citation type="submission" date="2021-03" db="EMBL/GenBank/DDBJ databases">
        <authorList>
            <person name="Ping X."/>
        </authorList>
    </citation>
    <scope>NUCLEOTIDE SEQUENCE</scope>
    <source>
        <strain evidence="2">E313</strain>
    </source>
</reference>
<gene>
    <name evidence="2" type="ORF">J1C55_08550</name>
</gene>
<keyword evidence="1" id="KW-0732">Signal</keyword>
<organism evidence="2 3">
    <name type="scientific">Winogradskyella immobilis</name>
    <dbReference type="NCBI Taxonomy" id="2816852"/>
    <lineage>
        <taxon>Bacteria</taxon>
        <taxon>Pseudomonadati</taxon>
        <taxon>Bacteroidota</taxon>
        <taxon>Flavobacteriia</taxon>
        <taxon>Flavobacteriales</taxon>
        <taxon>Flavobacteriaceae</taxon>
        <taxon>Winogradskyella</taxon>
    </lineage>
</organism>
<evidence type="ECO:0000313" key="2">
    <source>
        <dbReference type="EMBL" id="MCC1484635.1"/>
    </source>
</evidence>
<reference evidence="2" key="2">
    <citation type="submission" date="2021-10" db="EMBL/GenBank/DDBJ databases">
        <title>Genome of Winogradskyella sp. E313.</title>
        <authorList>
            <person name="Zhou Y."/>
        </authorList>
    </citation>
    <scope>NUCLEOTIDE SEQUENCE</scope>
    <source>
        <strain evidence="2">E313</strain>
    </source>
</reference>
<accession>A0ABS8ENE9</accession>
<dbReference type="EMBL" id="JAFMPT010000009">
    <property type="protein sequence ID" value="MCC1484635.1"/>
    <property type="molecule type" value="Genomic_DNA"/>
</dbReference>
<sequence length="374" mass="41006">MKKLILSVSLCALALITLVAVSKNNTENTSPLTADFIEGDTGIASINALSFGPEGILFVGDSKNAAIYAIDTKDNTSKQNSERVVLREVDNKIAASLGTTTDKIRVTDMAVNPVSKAVYFSVNTADGTPVILKLNGENFENVNLKDASYSKIDLTNPISADKKDRRGRSQRASAISDLKYHNGKVMVTGLSNEEFSSTFRSMPFPFTNAQDHASLKIYHAAHARFETYAPIRTFSVINIENKDYLMASYTCTPLVLFPMDELKGGTHVTGRTVAELGAGNAPIDMITFERDGKPHFLMSNSNRPVMSIDYNDIINFKSQLTEPVKGYNTEGVQYTNLPMVNVLQLDNLDANNIVYLQRTSGGELILVSRPTNRV</sequence>
<feature type="chain" id="PRO_5045640326" evidence="1">
    <location>
        <begin position="23"/>
        <end position="374"/>
    </location>
</feature>
<dbReference type="RefSeq" id="WP_227477082.1">
    <property type="nucleotide sequence ID" value="NZ_JAFMPT010000009.1"/>
</dbReference>